<protein>
    <recommendedName>
        <fullName evidence="3">PsbP C-terminal domain-containing protein</fullName>
    </recommendedName>
</protein>
<accession>A0A0B0ENP8</accession>
<name>A0A0B0ENP8_9BACT</name>
<proteinExistence type="predicted"/>
<evidence type="ECO:0008006" key="3">
    <source>
        <dbReference type="Google" id="ProtNLM"/>
    </source>
</evidence>
<dbReference type="EMBL" id="JRYO01000097">
    <property type="protein sequence ID" value="KHE92718.1"/>
    <property type="molecule type" value="Genomic_DNA"/>
</dbReference>
<dbReference type="Gene3D" id="3.40.1000.10">
    <property type="entry name" value="Mog1/PsbP, alpha/beta/alpha sandwich"/>
    <property type="match status" value="1"/>
</dbReference>
<reference evidence="1 2" key="1">
    <citation type="submission" date="2014-10" db="EMBL/GenBank/DDBJ databases">
        <title>Draft genome of anammox bacterium scalindua brodae, obtained using differential coverage binning of sequence data from two enrichment reactors.</title>
        <authorList>
            <person name="Speth D.R."/>
            <person name="Russ L."/>
            <person name="Kartal B."/>
            <person name="Op den Camp H.J."/>
            <person name="Dutilh B.E."/>
            <person name="Jetten M.S."/>
        </authorList>
    </citation>
    <scope>NUCLEOTIDE SEQUENCE [LARGE SCALE GENOMIC DNA]</scope>
    <source>
        <strain evidence="1">RU1</strain>
    </source>
</reference>
<sequence>MQKLFRVIFIFMVFHCGFAFSDVYAGKYDHNDFSIDVPGDWVNMGNVHIEGVKAAFTKEVDAEITPIILIAIDGSVGGSTIENIVEKAVKIVTSTIPDAKFLFERDVYTGSIKWREIIYQYSDAGYSFQVVQYHTVNNKKHYAFTGQSLQTDFRGYLSDFRKTFNTWKFKAD</sequence>
<evidence type="ECO:0000313" key="1">
    <source>
        <dbReference type="EMBL" id="KHE92718.1"/>
    </source>
</evidence>
<evidence type="ECO:0000313" key="2">
    <source>
        <dbReference type="Proteomes" id="UP000030652"/>
    </source>
</evidence>
<organism evidence="1 2">
    <name type="scientific">Candidatus Scalindua brodae</name>
    <dbReference type="NCBI Taxonomy" id="237368"/>
    <lineage>
        <taxon>Bacteria</taxon>
        <taxon>Pseudomonadati</taxon>
        <taxon>Planctomycetota</taxon>
        <taxon>Candidatus Brocadiia</taxon>
        <taxon>Candidatus Brocadiales</taxon>
        <taxon>Candidatus Scalinduaceae</taxon>
        <taxon>Candidatus Scalindua</taxon>
    </lineage>
</organism>
<dbReference type="Proteomes" id="UP000030652">
    <property type="component" value="Unassembled WGS sequence"/>
</dbReference>
<dbReference type="AlphaFoldDB" id="A0A0B0ENP8"/>
<gene>
    <name evidence="1" type="ORF">SCABRO_01526</name>
</gene>
<comment type="caution">
    <text evidence="1">The sequence shown here is derived from an EMBL/GenBank/DDBJ whole genome shotgun (WGS) entry which is preliminary data.</text>
</comment>